<protein>
    <submittedName>
        <fullName evidence="1">Uncharacterized protein</fullName>
    </submittedName>
</protein>
<name>A0ABY7GXZ0_9BACT</name>
<organism evidence="1 2">
    <name type="scientific">Nannocystis punicea</name>
    <dbReference type="NCBI Taxonomy" id="2995304"/>
    <lineage>
        <taxon>Bacteria</taxon>
        <taxon>Pseudomonadati</taxon>
        <taxon>Myxococcota</taxon>
        <taxon>Polyangia</taxon>
        <taxon>Nannocystales</taxon>
        <taxon>Nannocystaceae</taxon>
        <taxon>Nannocystis</taxon>
    </lineage>
</organism>
<proteinExistence type="predicted"/>
<sequence length="107" mass="11349">MLITKRKSIFPLHPTEGVEASGTGMSSLGPSCPVLVEPDQPDELVDDVELESGSALPPVELLELRGTVVTPGWLGSENPVAASPPLQATVRPMRTAKLKNPGRTRLL</sequence>
<dbReference type="RefSeq" id="WP_269034207.1">
    <property type="nucleotide sequence ID" value="NZ_CP114040.1"/>
</dbReference>
<dbReference type="EMBL" id="CP114040">
    <property type="protein sequence ID" value="WAS91845.1"/>
    <property type="molecule type" value="Genomic_DNA"/>
</dbReference>
<gene>
    <name evidence="1" type="ORF">O0S08_37150</name>
</gene>
<accession>A0ABY7GXZ0</accession>
<keyword evidence="2" id="KW-1185">Reference proteome</keyword>
<reference evidence="1" key="1">
    <citation type="submission" date="2022-11" db="EMBL/GenBank/DDBJ databases">
        <title>Minimal conservation of predation-associated metabolite biosynthetic gene clusters underscores biosynthetic potential of Myxococcota including descriptions for ten novel species: Archangium lansinium sp. nov., Myxococcus landrumus sp. nov., Nannocystis bai.</title>
        <authorList>
            <person name="Ahearne A."/>
            <person name="Stevens C."/>
            <person name="Dowd S."/>
        </authorList>
    </citation>
    <scope>NUCLEOTIDE SEQUENCE</scope>
    <source>
        <strain evidence="1">Fl3</strain>
    </source>
</reference>
<evidence type="ECO:0000313" key="1">
    <source>
        <dbReference type="EMBL" id="WAS91845.1"/>
    </source>
</evidence>
<evidence type="ECO:0000313" key="2">
    <source>
        <dbReference type="Proteomes" id="UP001164459"/>
    </source>
</evidence>
<dbReference type="Proteomes" id="UP001164459">
    <property type="component" value="Chromosome"/>
</dbReference>